<feature type="compositionally biased region" description="Basic and acidic residues" evidence="1">
    <location>
        <begin position="516"/>
        <end position="600"/>
    </location>
</feature>
<evidence type="ECO:0000259" key="2">
    <source>
        <dbReference type="Pfam" id="PF11274"/>
    </source>
</evidence>
<feature type="region of interest" description="Disordered" evidence="1">
    <location>
        <begin position="648"/>
        <end position="672"/>
    </location>
</feature>
<accession>A0A4U0U495</accession>
<dbReference type="Proteomes" id="UP000310066">
    <property type="component" value="Unassembled WGS sequence"/>
</dbReference>
<dbReference type="SUPFAM" id="SSF55961">
    <property type="entry name" value="Bet v1-like"/>
    <property type="match status" value="1"/>
</dbReference>
<protein>
    <recommendedName>
        <fullName evidence="2">DUF3074 domain-containing protein</fullName>
    </recommendedName>
</protein>
<feature type="region of interest" description="Disordered" evidence="1">
    <location>
        <begin position="45"/>
        <end position="90"/>
    </location>
</feature>
<feature type="region of interest" description="Disordered" evidence="1">
    <location>
        <begin position="366"/>
        <end position="414"/>
    </location>
</feature>
<feature type="region of interest" description="Disordered" evidence="1">
    <location>
        <begin position="612"/>
        <end position="631"/>
    </location>
</feature>
<feature type="region of interest" description="Disordered" evidence="1">
    <location>
        <begin position="267"/>
        <end position="320"/>
    </location>
</feature>
<evidence type="ECO:0000256" key="1">
    <source>
        <dbReference type="SAM" id="MobiDB-lite"/>
    </source>
</evidence>
<feature type="compositionally biased region" description="Polar residues" evidence="1">
    <location>
        <begin position="498"/>
        <end position="515"/>
    </location>
</feature>
<dbReference type="InterPro" id="IPR023393">
    <property type="entry name" value="START-like_dom_sf"/>
</dbReference>
<feature type="compositionally biased region" description="Basic and acidic residues" evidence="1">
    <location>
        <begin position="80"/>
        <end position="89"/>
    </location>
</feature>
<evidence type="ECO:0000313" key="3">
    <source>
        <dbReference type="EMBL" id="TKA29654.1"/>
    </source>
</evidence>
<dbReference type="EMBL" id="NAJP01000108">
    <property type="protein sequence ID" value="TKA29654.1"/>
    <property type="molecule type" value="Genomic_DNA"/>
</dbReference>
<name>A0A4U0U495_9PEZI</name>
<evidence type="ECO:0000313" key="4">
    <source>
        <dbReference type="Proteomes" id="UP000310066"/>
    </source>
</evidence>
<feature type="region of interest" description="Disordered" evidence="1">
    <location>
        <begin position="445"/>
        <end position="600"/>
    </location>
</feature>
<feature type="compositionally biased region" description="Gly residues" evidence="1">
    <location>
        <begin position="649"/>
        <end position="658"/>
    </location>
</feature>
<dbReference type="OrthoDB" id="5403181at2759"/>
<dbReference type="STRING" id="329885.A0A4U0U495"/>
<dbReference type="Pfam" id="PF11274">
    <property type="entry name" value="DUF3074"/>
    <property type="match status" value="1"/>
</dbReference>
<sequence>MAEELHLALKTLAPTPYSDIPLNDLPSYLTTCFAAGELVCNSVPPPPNGEPFPTARPHHSSPNAARSAKDMHVSLARPSPSHESHESLQKHWGKPYKFSAAANPHGVALYKMAGHDRHGAWFARRSVHEGIGFSKFRRAMQKEFPHTLAVQGPPGAGAVRGLAADSRLEHVDVEGVGHMEVYLLSGQMPKPVTTRDFVQVVMCSEDSLTEKSASHVEAGKKHLPRSYMIFSKPTQHSDAGLRSGFVRGQYESVEMIREIPLHRRKAARSTPNLLQRAQSAKVEDERATARQRGRTVGAVESPVMDREMDGGQAEEDDDAELNPVEWIMVTRSDPGGGIPRFLVDRGTPDAILADIGKFLDWAASQSDSEESAAAPRANGQQALKDGAIPNGQGDAPTQSSSATSPPPDSAAQQGGLISSMTQAVETGVTAYAPTAVTNQLHDYLHPADDTTSKSSPAQNLEEEEDSSDSSSENSFMSAAEMRRLSTAPTAQAELYSVRSATMSSMGSTDSKNLNAQEKEMQKLMRQREKLDAKLAKKREEEDLKLKKAQGKERSEEEKQRERHEREIQKAEERHRKEVEKLESKSAREARKAEEKRWKRDDSLRLGMVSRERDELQRELEGVRKENESLGSRVEELEREIRGIVERLGLGLGSGGAGSEGKKSLESLGGKGG</sequence>
<dbReference type="Gene3D" id="3.30.530.20">
    <property type="match status" value="1"/>
</dbReference>
<dbReference type="InterPro" id="IPR024500">
    <property type="entry name" value="DUF3074"/>
</dbReference>
<reference evidence="3 4" key="1">
    <citation type="submission" date="2017-03" db="EMBL/GenBank/DDBJ databases">
        <title>Genomes of endolithic fungi from Antarctica.</title>
        <authorList>
            <person name="Coleine C."/>
            <person name="Masonjones S."/>
            <person name="Stajich J.E."/>
        </authorList>
    </citation>
    <scope>NUCLEOTIDE SEQUENCE [LARGE SCALE GENOMIC DNA]</scope>
    <source>
        <strain evidence="3 4">CCFEE 5311</strain>
    </source>
</reference>
<organism evidence="3 4">
    <name type="scientific">Friedmanniomyces endolithicus</name>
    <dbReference type="NCBI Taxonomy" id="329885"/>
    <lineage>
        <taxon>Eukaryota</taxon>
        <taxon>Fungi</taxon>
        <taxon>Dikarya</taxon>
        <taxon>Ascomycota</taxon>
        <taxon>Pezizomycotina</taxon>
        <taxon>Dothideomycetes</taxon>
        <taxon>Dothideomycetidae</taxon>
        <taxon>Mycosphaerellales</taxon>
        <taxon>Teratosphaeriaceae</taxon>
        <taxon>Friedmanniomyces</taxon>
    </lineage>
</organism>
<dbReference type="PANTHER" id="PTHR40370:SF1">
    <property type="entry name" value="DUF3074 DOMAIN-CONTAINING PROTEIN"/>
    <property type="match status" value="1"/>
</dbReference>
<comment type="caution">
    <text evidence="3">The sequence shown here is derived from an EMBL/GenBank/DDBJ whole genome shotgun (WGS) entry which is preliminary data.</text>
</comment>
<dbReference type="PANTHER" id="PTHR40370">
    <property type="entry name" value="EXPRESSED PROTEIN"/>
    <property type="match status" value="1"/>
</dbReference>
<feature type="domain" description="DUF3074" evidence="2">
    <location>
        <begin position="121"/>
        <end position="362"/>
    </location>
</feature>
<dbReference type="AlphaFoldDB" id="A0A4U0U495"/>
<gene>
    <name evidence="3" type="ORF">B0A54_14944</name>
</gene>
<feature type="compositionally biased region" description="Low complexity" evidence="1">
    <location>
        <begin position="394"/>
        <end position="413"/>
    </location>
</feature>
<proteinExistence type="predicted"/>
<feature type="compositionally biased region" description="Polar residues" evidence="1">
    <location>
        <begin position="269"/>
        <end position="278"/>
    </location>
</feature>